<keyword evidence="10" id="KW-1185">Reference proteome</keyword>
<reference evidence="9 10" key="1">
    <citation type="submission" date="2021-08" db="EMBL/GenBank/DDBJ databases">
        <title>WGS assembly of Ceratopteris richardii.</title>
        <authorList>
            <person name="Marchant D.B."/>
            <person name="Chen G."/>
            <person name="Jenkins J."/>
            <person name="Shu S."/>
            <person name="Leebens-Mack J."/>
            <person name="Grimwood J."/>
            <person name="Schmutz J."/>
            <person name="Soltis P."/>
            <person name="Soltis D."/>
            <person name="Chen Z.-H."/>
        </authorList>
    </citation>
    <scope>NUCLEOTIDE SEQUENCE [LARGE SCALE GENOMIC DNA]</scope>
    <source>
        <strain evidence="9">Whitten #5841</strain>
        <tissue evidence="9">Leaf</tissue>
    </source>
</reference>
<feature type="compositionally biased region" description="Basic residues" evidence="7">
    <location>
        <begin position="1"/>
        <end position="16"/>
    </location>
</feature>
<evidence type="ECO:0000313" key="9">
    <source>
        <dbReference type="EMBL" id="KAH7302789.1"/>
    </source>
</evidence>
<feature type="compositionally biased region" description="Basic and acidic residues" evidence="7">
    <location>
        <begin position="452"/>
        <end position="470"/>
    </location>
</feature>
<feature type="compositionally biased region" description="Low complexity" evidence="7">
    <location>
        <begin position="24"/>
        <end position="37"/>
    </location>
</feature>
<feature type="zinc finger region" description="C3H1-type" evidence="6">
    <location>
        <begin position="1603"/>
        <end position="1630"/>
    </location>
</feature>
<feature type="domain" description="C3H1-type" evidence="8">
    <location>
        <begin position="1521"/>
        <end position="1550"/>
    </location>
</feature>
<dbReference type="FunFam" id="4.10.1000.10:FF:000022">
    <property type="entry name" value="Zinc finger CCCH domain-containing protein 7"/>
    <property type="match status" value="1"/>
</dbReference>
<keyword evidence="2" id="KW-0677">Repeat</keyword>
<feature type="compositionally biased region" description="Basic and acidic residues" evidence="7">
    <location>
        <begin position="365"/>
        <end position="382"/>
    </location>
</feature>
<comment type="caution">
    <text evidence="9">The sequence shown here is derived from an EMBL/GenBank/DDBJ whole genome shotgun (WGS) entry which is preliminary data.</text>
</comment>
<keyword evidence="1 6" id="KW-0479">Metal-binding</keyword>
<dbReference type="PROSITE" id="PS50103">
    <property type="entry name" value="ZF_C3H1"/>
    <property type="match status" value="3"/>
</dbReference>
<dbReference type="GO" id="GO:0005634">
    <property type="term" value="C:nucleus"/>
    <property type="evidence" value="ECO:0007669"/>
    <property type="project" value="UniProtKB-ARBA"/>
</dbReference>
<evidence type="ECO:0000256" key="2">
    <source>
        <dbReference type="ARBA" id="ARBA00022737"/>
    </source>
</evidence>
<dbReference type="Gene3D" id="4.10.1000.10">
    <property type="entry name" value="Zinc finger, CCCH-type"/>
    <property type="match status" value="2"/>
</dbReference>
<dbReference type="InterPro" id="IPR000571">
    <property type="entry name" value="Znf_CCCH"/>
</dbReference>
<dbReference type="EMBL" id="CM035428">
    <property type="protein sequence ID" value="KAH7302786.1"/>
    <property type="molecule type" value="Genomic_DNA"/>
</dbReference>
<evidence type="ECO:0000259" key="8">
    <source>
        <dbReference type="PROSITE" id="PS50103"/>
    </source>
</evidence>
<feature type="region of interest" description="Disordered" evidence="7">
    <location>
        <begin position="1408"/>
        <end position="1428"/>
    </location>
</feature>
<feature type="zinc finger region" description="C3H1-type" evidence="6">
    <location>
        <begin position="1521"/>
        <end position="1550"/>
    </location>
</feature>
<feature type="domain" description="C3H1-type" evidence="8">
    <location>
        <begin position="1576"/>
        <end position="1602"/>
    </location>
</feature>
<dbReference type="OMA" id="ESESEMW"/>
<evidence type="ECO:0000256" key="5">
    <source>
        <dbReference type="ARBA" id="ARBA00023125"/>
    </source>
</evidence>
<feature type="region of interest" description="Disordered" evidence="7">
    <location>
        <begin position="290"/>
        <end position="494"/>
    </location>
</feature>
<feature type="compositionally biased region" description="Basic and acidic residues" evidence="7">
    <location>
        <begin position="484"/>
        <end position="493"/>
    </location>
</feature>
<dbReference type="FunFam" id="4.10.1000.10:FF:000008">
    <property type="entry name" value="zinc finger CCCH domain-containing protein 3"/>
    <property type="match status" value="1"/>
</dbReference>
<feature type="region of interest" description="Disordered" evidence="7">
    <location>
        <begin position="1"/>
        <end position="57"/>
    </location>
</feature>
<evidence type="ECO:0000256" key="7">
    <source>
        <dbReference type="SAM" id="MobiDB-lite"/>
    </source>
</evidence>
<protein>
    <recommendedName>
        <fullName evidence="8">C3H1-type domain-containing protein</fullName>
    </recommendedName>
</protein>
<accession>A0A8T2S1Z3</accession>
<evidence type="ECO:0000313" key="10">
    <source>
        <dbReference type="Proteomes" id="UP000825935"/>
    </source>
</evidence>
<feature type="zinc finger region" description="C3H1-type" evidence="6">
    <location>
        <begin position="1576"/>
        <end position="1602"/>
    </location>
</feature>
<feature type="compositionally biased region" description="Basic residues" evidence="7">
    <location>
        <begin position="1419"/>
        <end position="1428"/>
    </location>
</feature>
<dbReference type="GO" id="GO:0008270">
    <property type="term" value="F:zinc ion binding"/>
    <property type="evidence" value="ECO:0007669"/>
    <property type="project" value="UniProtKB-KW"/>
</dbReference>
<keyword evidence="3 6" id="KW-0863">Zinc-finger</keyword>
<dbReference type="PANTHER" id="PTHR46156:SF1">
    <property type="entry name" value="ZINC FINGER CCCH DOMAIN-CONTAINING PROTEIN 3"/>
    <property type="match status" value="1"/>
</dbReference>
<dbReference type="EMBL" id="CM035428">
    <property type="protein sequence ID" value="KAH7302789.1"/>
    <property type="molecule type" value="Genomic_DNA"/>
</dbReference>
<organism evidence="9 10">
    <name type="scientific">Ceratopteris richardii</name>
    <name type="common">Triangle waterfern</name>
    <dbReference type="NCBI Taxonomy" id="49495"/>
    <lineage>
        <taxon>Eukaryota</taxon>
        <taxon>Viridiplantae</taxon>
        <taxon>Streptophyta</taxon>
        <taxon>Embryophyta</taxon>
        <taxon>Tracheophyta</taxon>
        <taxon>Polypodiopsida</taxon>
        <taxon>Polypodiidae</taxon>
        <taxon>Polypodiales</taxon>
        <taxon>Pteridineae</taxon>
        <taxon>Pteridaceae</taxon>
        <taxon>Parkerioideae</taxon>
        <taxon>Ceratopteris</taxon>
    </lineage>
</organism>
<name>A0A8T2S1Z3_CERRI</name>
<dbReference type="PANTHER" id="PTHR46156">
    <property type="entry name" value="CCCH ZINGC FINGER"/>
    <property type="match status" value="1"/>
</dbReference>
<gene>
    <name evidence="9" type="ORF">KP509_23G086900</name>
</gene>
<dbReference type="Proteomes" id="UP000825935">
    <property type="component" value="Chromosome 23"/>
</dbReference>
<sequence length="1759" mass="195180">MDSRMHSQRQRGRLRAPRAFSPPQQQQHQFVQQQQLQHAASSRFHPHQQQQHHVSPLQHRPSLVDDHFHHAAPSGAGGHLEPCDFAPFLGFRPRINGLLSTHPPEMVPHLARGHNGGWPQAQRLQGFRPSENRLGFSDEYGRQGSQFERDYRETRDDLRSLSELDNSRRSAALSAKIFLDDVRPAFQRAAHFESAPAIGMNRHHFDREETVPCDSIFAKGSQRLVEESLRKRTREEETDIDSRERIIRQRRFHDPGFATLPKTPETSRDFPLVQRILSSGRFVDGRVEDRQAGRNFSGQSNDLLERHEFYRSPSKSAKKKLRAQHKKASSAFQHSNPHILSRLGEPKDKPTSPSDFTKTRLWTKKSNDKQFLRDSKQGRDSPKTSSFGKKSILPGADNMNQLDQHNRTDVNTSDDSHRVDVCGQATPGKVLEVDDQNPEKRLSATSLASAHTEVRADESTSRSKNVDIRVTRSSSSDAKACESASKHMQREQESDTDMALELQIMKGASSFKESMHQDTGSSHGEGIQETHFGAIMKQEQHLSTDINKSVHAAAIIKLTLPSHVQCHQNSSDCKNKSFIDTNVLQLGQQVKEQDLISHEEVIPHLPPKDLGHSYWFVSSVASGDPAPSIASGICSPPLRLAVHEQAMNGENSVHSLLSLSVNADGEVGTSHKNVEDYPSTLSCESSMFDLAFLGPEAYRKTLVTPLSEASRETPGLNTSETASECEVRLFGQSLKAPVAKVSLDTQRQVNRLDASINNTKPNLPRSKLVSDQETSLISSCSMVLEPDLDPSNHILGNLVSKCNVAVVGSCEKGEDIPITAPNNVSVVVAESIANVVNEVQTIRPESPKEPPESMHSISFDNVLPDPSPVSAVRVVEQETMLVNKMIEKSSDEQAHIPLSEITAPRLASYRKDTVLTEVSVDMVEQVSNLNVTANQGATKVLSAREDQAEAVVEQEGRPEISAEKSNSYVSSKKVSLFQQGISQKTPGRAGPNTWHRATGNLNVRQVSSKPVVDKQPPKVVSQKVSEGAAYVRKGNSLVRAPVSSIVASSQSLHLGCSIGKDLAGMGSTILSKATQGYPGFRNVVRNTARSAFRQTFSIHNAAAQEMIAKVGSNYKPTATMLAQEVSHDRQLLGTRPAMLVTPEGHSSISSVAKTVVAEETTPPLVASEVARDEPAVTAQTKSMPLSGQSVTVASKMPDSGTRLYVKSKANQLIAALPMKVSQSTPCNVNTSSQDAYYKRNKNQLVRNVSEANRNGVENPVTGKKAQEVFPLLFEKEFRKRAYLPSSKVWTLKEGSSSQVKSVLPLLFPWKRPSIGLTTYVRRYKALPKAKKGSLLFLISKKLQRLRKVQPVYSRSAGGFSLHRSGLFSLNGANLKWTKSIEKRSKKASKEATMAVAAVEKQKRKEKAAVEGTGGVAKSKVQRRLARQGSHGRGRVVTIGLARYKMDSSGRTLQRLPDQWCANAKSTESAILSTPRRLSYDGTEYVRIGNGHKLVRDPKAAARALASEKVRWSIHTARSRWAKKQQYCLFFTRFGKCNKSERDCPYIHDPEKIAVCRKFLKGTCSETICLFSHKVIPERMPDCSFFLEGMCTNEECPYRHVNVNPKAPICDGFLKGFCSEGDECNKKHTTVCPTFLATGECADRAACKLHHPRKKHKRPPNNHLWKVKNKKRRYFVMEENMYSGQQSDEQCLQDTSPAIADRNTEFIEVPDVIIDSEENGEFHRMFAPFKAHIQLPQDSLQGNTDLLIKPVMLLQRPVSC</sequence>
<evidence type="ECO:0000256" key="1">
    <source>
        <dbReference type="ARBA" id="ARBA00022723"/>
    </source>
</evidence>
<evidence type="ECO:0000256" key="6">
    <source>
        <dbReference type="PROSITE-ProRule" id="PRU00723"/>
    </source>
</evidence>
<feature type="compositionally biased region" description="Basic residues" evidence="7">
    <location>
        <begin position="316"/>
        <end position="328"/>
    </location>
</feature>
<dbReference type="GO" id="GO:0003677">
    <property type="term" value="F:DNA binding"/>
    <property type="evidence" value="ECO:0007669"/>
    <property type="project" value="UniProtKB-KW"/>
</dbReference>
<proteinExistence type="predicted"/>
<dbReference type="SMART" id="SM00356">
    <property type="entry name" value="ZnF_C3H1"/>
    <property type="match status" value="5"/>
</dbReference>
<feature type="compositionally biased region" description="Low complexity" evidence="7">
    <location>
        <begin position="47"/>
        <end position="57"/>
    </location>
</feature>
<feature type="compositionally biased region" description="Basic and acidic residues" evidence="7">
    <location>
        <begin position="404"/>
        <end position="420"/>
    </location>
</feature>
<keyword evidence="4 6" id="KW-0862">Zinc</keyword>
<evidence type="ECO:0000256" key="4">
    <source>
        <dbReference type="ARBA" id="ARBA00022833"/>
    </source>
</evidence>
<dbReference type="OrthoDB" id="3247158at2759"/>
<evidence type="ECO:0000256" key="3">
    <source>
        <dbReference type="ARBA" id="ARBA00022771"/>
    </source>
</evidence>
<keyword evidence="5" id="KW-0238">DNA-binding</keyword>
<feature type="domain" description="C3H1-type" evidence="8">
    <location>
        <begin position="1603"/>
        <end position="1630"/>
    </location>
</feature>